<evidence type="ECO:0008006" key="4">
    <source>
        <dbReference type="Google" id="ProtNLM"/>
    </source>
</evidence>
<feature type="compositionally biased region" description="Basic and acidic residues" evidence="1">
    <location>
        <begin position="135"/>
        <end position="148"/>
    </location>
</feature>
<evidence type="ECO:0000313" key="3">
    <source>
        <dbReference type="Proteomes" id="UP000736672"/>
    </source>
</evidence>
<feature type="compositionally biased region" description="Polar residues" evidence="1">
    <location>
        <begin position="602"/>
        <end position="620"/>
    </location>
</feature>
<feature type="region of interest" description="Disordered" evidence="1">
    <location>
        <begin position="1"/>
        <end position="347"/>
    </location>
</feature>
<proteinExistence type="predicted"/>
<feature type="compositionally biased region" description="Low complexity" evidence="1">
    <location>
        <begin position="568"/>
        <end position="579"/>
    </location>
</feature>
<feature type="compositionally biased region" description="Pro residues" evidence="1">
    <location>
        <begin position="580"/>
        <end position="597"/>
    </location>
</feature>
<accession>A0A9P9HVA7</accession>
<dbReference type="OrthoDB" id="3941134at2759"/>
<feature type="compositionally biased region" description="Pro residues" evidence="1">
    <location>
        <begin position="558"/>
        <end position="567"/>
    </location>
</feature>
<feature type="region of interest" description="Disordered" evidence="1">
    <location>
        <begin position="720"/>
        <end position="745"/>
    </location>
</feature>
<keyword evidence="3" id="KW-1185">Reference proteome</keyword>
<comment type="caution">
    <text evidence="2">The sequence shown here is derived from an EMBL/GenBank/DDBJ whole genome shotgun (WGS) entry which is preliminary data.</text>
</comment>
<gene>
    <name evidence="2" type="ORF">B0J15DRAFT_490449</name>
</gene>
<protein>
    <recommendedName>
        <fullName evidence="4">Glucan 1, 4-alpha-glucosidase</fullName>
    </recommendedName>
</protein>
<feature type="compositionally biased region" description="Polar residues" evidence="1">
    <location>
        <begin position="219"/>
        <end position="228"/>
    </location>
</feature>
<feature type="compositionally biased region" description="Low complexity" evidence="1">
    <location>
        <begin position="521"/>
        <end position="541"/>
    </location>
</feature>
<sequence length="890" mass="96630">MEDPWGSPWTNDSPPKIDLPAPPPHAHFTPDHSQRPSPAHTPWMDDDDAWGGWAEPGKDSSPRWGRSPGLRPIGGSPASSRLPSPGPDSWGQLATLETARVRKEERSGDSAISLGEGLRPIETRVVTRTPPPLGELKESTADIWRQPDRAPSMRSLSPMPSDDGRPGSPDGAPRPALRRGTRPAALRQPSNKVQELVEMYDDIAKRSHSVSPIDPTMRKASSTKSPVQEATPEPEAVERVEPEPELEPAPEPAPEPEPETKVDTEAREPSPDVMEETTEEEKTVAEKTEEDEAQAESDSWSDFESPIHEEVPEETETKVAEEKFPVVATTTHDEPKEILQPRPKRPSIPFSIDMSKLDDLFPSVEASFPTPEPVPDVIIDDTFASISERKAWYQISRFGSIRKHNLGDDENYVRIGWGNSQVREQAIRIVRRWMEEDSIAGRVVLGRRGGTAGGKIFNWDSSAPSVDISELLARKSHSRHASVNSKGTAASPTGATFGWGSSPAPSSTVAIPPPASERSTTEPSSAVESSPVEAAKTSPVTAKPPPPPVRSPTAIARPPSPIKPIPIKPTTRPLSISQPIPSPTSPQIPQPPSPIIPTPLQATTRPISISQPITYPTSPLAQPPENAGWGDEEDDDDDWGDMVSSPSGEGNGTFPSLDAIVDVKTEDNTNKGHVSKPSITATAPPDDIFESAPKEETTNNDRASFDVPVSQGFMPTHSRHTTVDWSPSPGQGLMPSHSRSTTVDLTPSPIQGLISHSRSTTVDLSPLPRSSLDVMASANLMQNKARSPIENTNRLNGWGSWDMDFFGNGNKPSSPMRESSPLKESMTASQELEPVSKPLEAVKAQTLPKEPRPMSLPVPPRQESEEDTSKDDEIVASILRDLPDLSYMLR</sequence>
<evidence type="ECO:0000256" key="1">
    <source>
        <dbReference type="SAM" id="MobiDB-lite"/>
    </source>
</evidence>
<feature type="region of interest" description="Disordered" evidence="1">
    <location>
        <begin position="809"/>
        <end position="875"/>
    </location>
</feature>
<dbReference type="AlphaFoldDB" id="A0A9P9HVA7"/>
<feature type="compositionally biased region" description="Basic and acidic residues" evidence="1">
    <location>
        <begin position="661"/>
        <end position="670"/>
    </location>
</feature>
<feature type="compositionally biased region" description="Basic and acidic residues" evidence="1">
    <location>
        <begin position="258"/>
        <end position="270"/>
    </location>
</feature>
<organism evidence="2 3">
    <name type="scientific">Fusarium solani</name>
    <name type="common">Filamentous fungus</name>
    <dbReference type="NCBI Taxonomy" id="169388"/>
    <lineage>
        <taxon>Eukaryota</taxon>
        <taxon>Fungi</taxon>
        <taxon>Dikarya</taxon>
        <taxon>Ascomycota</taxon>
        <taxon>Pezizomycotina</taxon>
        <taxon>Sordariomycetes</taxon>
        <taxon>Hypocreomycetidae</taxon>
        <taxon>Hypocreales</taxon>
        <taxon>Nectriaceae</taxon>
        <taxon>Fusarium</taxon>
        <taxon>Fusarium solani species complex</taxon>
    </lineage>
</organism>
<feature type="compositionally biased region" description="Polar residues" evidence="1">
    <location>
        <begin position="481"/>
        <end position="494"/>
    </location>
</feature>
<dbReference type="EMBL" id="JAGTJS010000007">
    <property type="protein sequence ID" value="KAH7264275.1"/>
    <property type="molecule type" value="Genomic_DNA"/>
</dbReference>
<name>A0A9P9HVA7_FUSSL</name>
<feature type="compositionally biased region" description="Acidic residues" evidence="1">
    <location>
        <begin position="630"/>
        <end position="640"/>
    </location>
</feature>
<feature type="compositionally biased region" description="Acidic residues" evidence="1">
    <location>
        <begin position="288"/>
        <end position="301"/>
    </location>
</feature>
<feature type="compositionally biased region" description="Basic and acidic residues" evidence="1">
    <location>
        <begin position="305"/>
        <end position="324"/>
    </location>
</feature>
<feature type="region of interest" description="Disordered" evidence="1">
    <location>
        <begin position="478"/>
        <end position="706"/>
    </location>
</feature>
<evidence type="ECO:0000313" key="2">
    <source>
        <dbReference type="EMBL" id="KAH7264275.1"/>
    </source>
</evidence>
<feature type="compositionally biased region" description="Basic and acidic residues" evidence="1">
    <location>
        <begin position="99"/>
        <end position="108"/>
    </location>
</feature>
<reference evidence="2" key="1">
    <citation type="journal article" date="2021" name="Nat. Commun.">
        <title>Genetic determinants of endophytism in the Arabidopsis root mycobiome.</title>
        <authorList>
            <person name="Mesny F."/>
            <person name="Miyauchi S."/>
            <person name="Thiergart T."/>
            <person name="Pickel B."/>
            <person name="Atanasova L."/>
            <person name="Karlsson M."/>
            <person name="Huettel B."/>
            <person name="Barry K.W."/>
            <person name="Haridas S."/>
            <person name="Chen C."/>
            <person name="Bauer D."/>
            <person name="Andreopoulos W."/>
            <person name="Pangilinan J."/>
            <person name="LaButti K."/>
            <person name="Riley R."/>
            <person name="Lipzen A."/>
            <person name="Clum A."/>
            <person name="Drula E."/>
            <person name="Henrissat B."/>
            <person name="Kohler A."/>
            <person name="Grigoriev I.V."/>
            <person name="Martin F.M."/>
            <person name="Hacquard S."/>
        </authorList>
    </citation>
    <scope>NUCLEOTIDE SEQUENCE</scope>
    <source>
        <strain evidence="2">FSSC 5 MPI-SDFR-AT-0091</strain>
    </source>
</reference>
<dbReference type="Proteomes" id="UP000736672">
    <property type="component" value="Unassembled WGS sequence"/>
</dbReference>